<evidence type="ECO:0000259" key="4">
    <source>
        <dbReference type="PROSITE" id="PS01124"/>
    </source>
</evidence>
<gene>
    <name evidence="5" type="ORF">BFS30_25105</name>
</gene>
<dbReference type="Pfam" id="PF20240">
    <property type="entry name" value="DUF6597"/>
    <property type="match status" value="1"/>
</dbReference>
<keyword evidence="6" id="KW-1185">Reference proteome</keyword>
<dbReference type="InterPro" id="IPR018060">
    <property type="entry name" value="HTH_AraC"/>
</dbReference>
<evidence type="ECO:0000256" key="2">
    <source>
        <dbReference type="ARBA" id="ARBA00023125"/>
    </source>
</evidence>
<dbReference type="InterPro" id="IPR050204">
    <property type="entry name" value="AraC_XylS_family_regulators"/>
</dbReference>
<dbReference type="GO" id="GO:0043565">
    <property type="term" value="F:sequence-specific DNA binding"/>
    <property type="evidence" value="ECO:0007669"/>
    <property type="project" value="InterPro"/>
</dbReference>
<proteinExistence type="predicted"/>
<dbReference type="Pfam" id="PF12833">
    <property type="entry name" value="HTH_18"/>
    <property type="match status" value="1"/>
</dbReference>
<dbReference type="Proteomes" id="UP000094313">
    <property type="component" value="Chromosome"/>
</dbReference>
<sequence length="244" mass="27938">MKFTEVKPHLNIAPFVDAYWELKNCDNFTVLDKVIPDGCIDLIINLGEEYLIESENCSLKSEKAYLGGAITEVKENKIRPNTHLLGVRFKPAGFSHFYAFSSLHETTNHCVELDQHMVPDLKSLSGNFSNAFDRFYANRFIQPKHFMLPVVNSVQKLKGQVSVNDLAEINCTTVRQLERTFKYYTGLTPKEYIGIVRFKFARELIASSYPERTLLDIALECGYYDHAHLGNEIKKYTNLSPSQL</sequence>
<keyword evidence="1" id="KW-0805">Transcription regulation</keyword>
<dbReference type="GO" id="GO:0003700">
    <property type="term" value="F:DNA-binding transcription factor activity"/>
    <property type="evidence" value="ECO:0007669"/>
    <property type="project" value="InterPro"/>
</dbReference>
<dbReference type="InterPro" id="IPR046532">
    <property type="entry name" value="DUF6597"/>
</dbReference>
<dbReference type="Gene3D" id="1.10.10.60">
    <property type="entry name" value="Homeodomain-like"/>
    <property type="match status" value="1"/>
</dbReference>
<keyword evidence="3" id="KW-0804">Transcription</keyword>
<organism evidence="5 6">
    <name type="scientific">Pedobacter steynii</name>
    <dbReference type="NCBI Taxonomy" id="430522"/>
    <lineage>
        <taxon>Bacteria</taxon>
        <taxon>Pseudomonadati</taxon>
        <taxon>Bacteroidota</taxon>
        <taxon>Sphingobacteriia</taxon>
        <taxon>Sphingobacteriales</taxon>
        <taxon>Sphingobacteriaceae</taxon>
        <taxon>Pedobacter</taxon>
    </lineage>
</organism>
<evidence type="ECO:0000313" key="6">
    <source>
        <dbReference type="Proteomes" id="UP000094313"/>
    </source>
</evidence>
<name>A0A1D7QN97_9SPHI</name>
<dbReference type="OrthoDB" id="323290at2"/>
<dbReference type="PANTHER" id="PTHR46796">
    <property type="entry name" value="HTH-TYPE TRANSCRIPTIONAL ACTIVATOR RHAS-RELATED"/>
    <property type="match status" value="1"/>
</dbReference>
<reference evidence="5 6" key="1">
    <citation type="submission" date="2016-08" db="EMBL/GenBank/DDBJ databases">
        <authorList>
            <person name="Seilhamer J.J."/>
        </authorList>
    </citation>
    <scope>NUCLEOTIDE SEQUENCE [LARGE SCALE GENOMIC DNA]</scope>
    <source>
        <strain evidence="5 6">DX4</strain>
    </source>
</reference>
<protein>
    <recommendedName>
        <fullName evidence="4">HTH araC/xylS-type domain-containing protein</fullName>
    </recommendedName>
</protein>
<dbReference type="PROSITE" id="PS01124">
    <property type="entry name" value="HTH_ARAC_FAMILY_2"/>
    <property type="match status" value="1"/>
</dbReference>
<evidence type="ECO:0000256" key="1">
    <source>
        <dbReference type="ARBA" id="ARBA00023015"/>
    </source>
</evidence>
<feature type="domain" description="HTH araC/xylS-type" evidence="4">
    <location>
        <begin position="144"/>
        <end position="244"/>
    </location>
</feature>
<dbReference type="SUPFAM" id="SSF46689">
    <property type="entry name" value="Homeodomain-like"/>
    <property type="match status" value="1"/>
</dbReference>
<dbReference type="EMBL" id="CP017141">
    <property type="protein sequence ID" value="AOM80148.1"/>
    <property type="molecule type" value="Genomic_DNA"/>
</dbReference>
<dbReference type="PANTHER" id="PTHR46796:SF13">
    <property type="entry name" value="HTH-TYPE TRANSCRIPTIONAL ACTIVATOR RHAS"/>
    <property type="match status" value="1"/>
</dbReference>
<dbReference type="KEGG" id="psty:BFS30_25105"/>
<evidence type="ECO:0000256" key="3">
    <source>
        <dbReference type="ARBA" id="ARBA00023163"/>
    </source>
</evidence>
<evidence type="ECO:0000313" key="5">
    <source>
        <dbReference type="EMBL" id="AOM80148.1"/>
    </source>
</evidence>
<keyword evidence="2" id="KW-0238">DNA-binding</keyword>
<accession>A0A1D7QN97</accession>
<dbReference type="AlphaFoldDB" id="A0A1D7QN97"/>
<dbReference type="SMART" id="SM00342">
    <property type="entry name" value="HTH_ARAC"/>
    <property type="match status" value="1"/>
</dbReference>
<dbReference type="RefSeq" id="WP_069381810.1">
    <property type="nucleotide sequence ID" value="NZ_CP017141.1"/>
</dbReference>
<dbReference type="InterPro" id="IPR009057">
    <property type="entry name" value="Homeodomain-like_sf"/>
</dbReference>